<proteinExistence type="predicted"/>
<name>A0ABQ4XHB2_9ASTR</name>
<dbReference type="Proteomes" id="UP001151760">
    <property type="component" value="Unassembled WGS sequence"/>
</dbReference>
<protein>
    <submittedName>
        <fullName evidence="1">Ribonuclease H-like domain-containing protein</fullName>
    </submittedName>
</protein>
<reference evidence="1" key="2">
    <citation type="submission" date="2022-01" db="EMBL/GenBank/DDBJ databases">
        <authorList>
            <person name="Yamashiro T."/>
            <person name="Shiraishi A."/>
            <person name="Satake H."/>
            <person name="Nakayama K."/>
        </authorList>
    </citation>
    <scope>NUCLEOTIDE SEQUENCE</scope>
</reference>
<comment type="caution">
    <text evidence="1">The sequence shown here is derived from an EMBL/GenBank/DDBJ whole genome shotgun (WGS) entry which is preliminary data.</text>
</comment>
<sequence length="178" mass="20406">MNCHVTTTSPLPRSHVHALWDSNWKEAMLDEYNALITNRAWVLMPCPANVNVFRSMWLFNHKFYADGSLGSPNLQKRFLKELIRSIAILAGLMLILNHLEEIHGTWAHLEKKRTRLWTNTKTLEDLCLQRLETASPTLHDAVTTYLVTALQHFMTASARADSHVDLEYSTHDGVLIKT</sequence>
<dbReference type="EMBL" id="BQNB010009487">
    <property type="protein sequence ID" value="GJS64216.1"/>
    <property type="molecule type" value="Genomic_DNA"/>
</dbReference>
<evidence type="ECO:0000313" key="2">
    <source>
        <dbReference type="Proteomes" id="UP001151760"/>
    </source>
</evidence>
<evidence type="ECO:0000313" key="1">
    <source>
        <dbReference type="EMBL" id="GJS64216.1"/>
    </source>
</evidence>
<accession>A0ABQ4XHB2</accession>
<reference evidence="1" key="1">
    <citation type="journal article" date="2022" name="Int. J. Mol. Sci.">
        <title>Draft Genome of Tanacetum Coccineum: Genomic Comparison of Closely Related Tanacetum-Family Plants.</title>
        <authorList>
            <person name="Yamashiro T."/>
            <person name="Shiraishi A."/>
            <person name="Nakayama K."/>
            <person name="Satake H."/>
        </authorList>
    </citation>
    <scope>NUCLEOTIDE SEQUENCE</scope>
</reference>
<organism evidence="1 2">
    <name type="scientific">Tanacetum coccineum</name>
    <dbReference type="NCBI Taxonomy" id="301880"/>
    <lineage>
        <taxon>Eukaryota</taxon>
        <taxon>Viridiplantae</taxon>
        <taxon>Streptophyta</taxon>
        <taxon>Embryophyta</taxon>
        <taxon>Tracheophyta</taxon>
        <taxon>Spermatophyta</taxon>
        <taxon>Magnoliopsida</taxon>
        <taxon>eudicotyledons</taxon>
        <taxon>Gunneridae</taxon>
        <taxon>Pentapetalae</taxon>
        <taxon>asterids</taxon>
        <taxon>campanulids</taxon>
        <taxon>Asterales</taxon>
        <taxon>Asteraceae</taxon>
        <taxon>Asteroideae</taxon>
        <taxon>Anthemideae</taxon>
        <taxon>Anthemidinae</taxon>
        <taxon>Tanacetum</taxon>
    </lineage>
</organism>
<gene>
    <name evidence="1" type="ORF">Tco_0678780</name>
</gene>
<keyword evidence="2" id="KW-1185">Reference proteome</keyword>